<gene>
    <name evidence="2" type="ORF">AB1471_03415</name>
</gene>
<keyword evidence="1" id="KW-0732">Signal</keyword>
<sequence length="201" mass="23227">MRKKMLVAAILSSSLLFPTNQLEANEQQDIRFRVLAHSDNEQDQAVKEKIYEQLQEELFKTFAVDNVWERESVIEKIEEQISEWEQLVQNALINEGFTYGATVRFEKHLFPTKITKDGTFPSGVFDTIVVRLGEAEGKNWWCSIFPDLCGQVLISDSKKKEKDSEETCETDLSPEKDLSDDTVKVDSAIVSWIQKGWKWIF</sequence>
<name>A0ABV3Q181_9BACL</name>
<feature type="signal peptide" evidence="1">
    <location>
        <begin position="1"/>
        <end position="24"/>
    </location>
</feature>
<evidence type="ECO:0000313" key="3">
    <source>
        <dbReference type="Proteomes" id="UP001556040"/>
    </source>
</evidence>
<evidence type="ECO:0000313" key="2">
    <source>
        <dbReference type="EMBL" id="MEW9500848.1"/>
    </source>
</evidence>
<accession>A0ABV3Q181</accession>
<keyword evidence="3" id="KW-1185">Reference proteome</keyword>
<dbReference type="Pfam" id="PF09551">
    <property type="entry name" value="Spore_II_R"/>
    <property type="match status" value="1"/>
</dbReference>
<dbReference type="EMBL" id="JBFMIA010000002">
    <property type="protein sequence ID" value="MEW9500848.1"/>
    <property type="molecule type" value="Genomic_DNA"/>
</dbReference>
<dbReference type="Proteomes" id="UP001556040">
    <property type="component" value="Unassembled WGS sequence"/>
</dbReference>
<evidence type="ECO:0000256" key="1">
    <source>
        <dbReference type="SAM" id="SignalP"/>
    </source>
</evidence>
<dbReference type="InterPro" id="IPR014202">
    <property type="entry name" value="Spore_II_R"/>
</dbReference>
<comment type="caution">
    <text evidence="2">The sequence shown here is derived from an EMBL/GenBank/DDBJ whole genome shotgun (WGS) entry which is preliminary data.</text>
</comment>
<dbReference type="RefSeq" id="WP_367778196.1">
    <property type="nucleotide sequence ID" value="NZ_JBFMIA010000002.1"/>
</dbReference>
<reference evidence="2 3" key="1">
    <citation type="journal article" date="1979" name="Int. J. Syst. Evol. Microbiol.">
        <title>Bacillus globisporus subsp. marinus subsp. nov.</title>
        <authorList>
            <person name="Liu H."/>
        </authorList>
    </citation>
    <scope>NUCLEOTIDE SEQUENCE [LARGE SCALE GENOMIC DNA]</scope>
    <source>
        <strain evidence="2 3">DSM 1297</strain>
    </source>
</reference>
<organism evidence="2 3">
    <name type="scientific">Jeotgalibacillus marinus</name>
    <dbReference type="NCBI Taxonomy" id="86667"/>
    <lineage>
        <taxon>Bacteria</taxon>
        <taxon>Bacillati</taxon>
        <taxon>Bacillota</taxon>
        <taxon>Bacilli</taxon>
        <taxon>Bacillales</taxon>
        <taxon>Caryophanaceae</taxon>
        <taxon>Jeotgalibacillus</taxon>
    </lineage>
</organism>
<protein>
    <submittedName>
        <fullName evidence="2">Stage II sporulation protein R</fullName>
    </submittedName>
</protein>
<proteinExistence type="predicted"/>
<feature type="chain" id="PRO_5045689832" evidence="1">
    <location>
        <begin position="25"/>
        <end position="201"/>
    </location>
</feature>